<keyword evidence="1" id="KW-0472">Membrane</keyword>
<dbReference type="PIRSF" id="PIRSF033239">
    <property type="entry name" value="ExoD"/>
    <property type="match status" value="1"/>
</dbReference>
<comment type="caution">
    <text evidence="2">The sequence shown here is derived from an EMBL/GenBank/DDBJ whole genome shotgun (WGS) entry which is preliminary data.</text>
</comment>
<dbReference type="Proteomes" id="UP001161580">
    <property type="component" value="Unassembled WGS sequence"/>
</dbReference>
<feature type="transmembrane region" description="Helical" evidence="1">
    <location>
        <begin position="133"/>
        <end position="156"/>
    </location>
</feature>
<evidence type="ECO:0000256" key="1">
    <source>
        <dbReference type="SAM" id="Phobius"/>
    </source>
</evidence>
<gene>
    <name evidence="2" type="ORF">MRS75_00300</name>
</gene>
<keyword evidence="3" id="KW-1185">Reference proteome</keyword>
<reference evidence="2" key="1">
    <citation type="submission" date="2022-03" db="EMBL/GenBank/DDBJ databases">
        <title>Fererhizobium litorale gen. nov., sp. nov., isolated from sandy sediments of the Sea of Japan seashore.</title>
        <authorList>
            <person name="Romanenko L."/>
            <person name="Kurilenko V."/>
            <person name="Otstavnykh N."/>
            <person name="Svetashev V."/>
            <person name="Tekutyeva L."/>
            <person name="Isaeva M."/>
            <person name="Mikhailov V."/>
        </authorList>
    </citation>
    <scope>NUCLEOTIDE SEQUENCE</scope>
    <source>
        <strain evidence="2">KMM 9576</strain>
    </source>
</reference>
<protein>
    <submittedName>
        <fullName evidence="2">Exopolysaccharide biosynthesis protein</fullName>
    </submittedName>
</protein>
<proteinExistence type="predicted"/>
<keyword evidence="1" id="KW-1133">Transmembrane helix</keyword>
<feature type="transmembrane region" description="Helical" evidence="1">
    <location>
        <begin position="186"/>
        <end position="214"/>
    </location>
</feature>
<evidence type="ECO:0000313" key="3">
    <source>
        <dbReference type="Proteomes" id="UP001161580"/>
    </source>
</evidence>
<dbReference type="PANTHER" id="PTHR41795:SF1">
    <property type="entry name" value="EXOPOLYSACCHARIDE SYNTHESIS PROTEIN"/>
    <property type="match status" value="1"/>
</dbReference>
<sequence length="220" mass="24091">MSYTETTAGVFAGKRRLVRSPGRRLSAILRSIAEDHRRERVSVRDLFARMGERAFGALMLIFALPNLVPTPPGTSVILGAPLIFLAAQLMLGRSPWLPEMIAARSMTRSDFAAIVTRLWPYLRRAERLLRPRLSPLCSLPAQYLVGFVSFVLSVILFLPIPLGNILPALAICLFALGFLGRDGLFVFFGLVVSAVSLSVLASVYLMVATVVLQITTYALG</sequence>
<keyword evidence="1" id="KW-0812">Transmembrane</keyword>
<dbReference type="InterPro" id="IPR010331">
    <property type="entry name" value="ExoD"/>
</dbReference>
<dbReference type="EMBL" id="JALDYZ010000001">
    <property type="protein sequence ID" value="MDI7920516.1"/>
    <property type="molecule type" value="Genomic_DNA"/>
</dbReference>
<organism evidence="2 3">
    <name type="scientific">Ferirhizobium litorale</name>
    <dbReference type="NCBI Taxonomy" id="2927786"/>
    <lineage>
        <taxon>Bacteria</taxon>
        <taxon>Pseudomonadati</taxon>
        <taxon>Pseudomonadota</taxon>
        <taxon>Alphaproteobacteria</taxon>
        <taxon>Hyphomicrobiales</taxon>
        <taxon>Rhizobiaceae</taxon>
        <taxon>Ferirhizobium</taxon>
    </lineage>
</organism>
<feature type="transmembrane region" description="Helical" evidence="1">
    <location>
        <begin position="46"/>
        <end position="68"/>
    </location>
</feature>
<dbReference type="AlphaFoldDB" id="A0AAE3TZR9"/>
<evidence type="ECO:0000313" key="2">
    <source>
        <dbReference type="EMBL" id="MDI7920516.1"/>
    </source>
</evidence>
<feature type="transmembrane region" description="Helical" evidence="1">
    <location>
        <begin position="162"/>
        <end position="179"/>
    </location>
</feature>
<dbReference type="PANTHER" id="PTHR41795">
    <property type="entry name" value="EXOPOLYSACCHARIDE SYNTHESIS PROTEIN"/>
    <property type="match status" value="1"/>
</dbReference>
<dbReference type="RefSeq" id="WP_311784713.1">
    <property type="nucleotide sequence ID" value="NZ_JALDYY010000001.1"/>
</dbReference>
<name>A0AAE3TZR9_9HYPH</name>
<dbReference type="Pfam" id="PF06055">
    <property type="entry name" value="ExoD"/>
    <property type="match status" value="1"/>
</dbReference>
<feature type="transmembrane region" description="Helical" evidence="1">
    <location>
        <begin position="74"/>
        <end position="91"/>
    </location>
</feature>
<accession>A0AAE3TZR9</accession>